<dbReference type="Proteomes" id="UP000007967">
    <property type="component" value="Chromosome"/>
</dbReference>
<protein>
    <submittedName>
        <fullName evidence="1">Uncharacterized protein</fullName>
    </submittedName>
</protein>
<name>D2PY15_KRIFD</name>
<proteinExistence type="predicted"/>
<dbReference type="STRING" id="479435.Kfla_4603"/>
<reference evidence="1 2" key="2">
    <citation type="journal article" date="2010" name="Stand. Genomic Sci.">
        <title>Complete genome sequence of Kribbella flavida type strain (IFO 14399).</title>
        <authorList>
            <person name="Pukall R."/>
            <person name="Lapidus A."/>
            <person name="Glavina Del Rio T."/>
            <person name="Copeland A."/>
            <person name="Tice H."/>
            <person name="Cheng J.-F."/>
            <person name="Lucas S."/>
            <person name="Chen F."/>
            <person name="Nolan M."/>
            <person name="LaButti K."/>
            <person name="Pati A."/>
            <person name="Ivanova N."/>
            <person name="Mavrommatis K."/>
            <person name="Mikhailova N."/>
            <person name="Pitluck S."/>
            <person name="Bruce D."/>
            <person name="Goodwin L."/>
            <person name="Land M."/>
            <person name="Hauser L."/>
            <person name="Chang Y.-J."/>
            <person name="Jeffries C.D."/>
            <person name="Chen A."/>
            <person name="Palaniappan K."/>
            <person name="Chain P."/>
            <person name="Rohde M."/>
            <person name="Goeker M."/>
            <person name="Bristow J."/>
            <person name="Eisen J.A."/>
            <person name="Markowitz V."/>
            <person name="Hugenholtz P."/>
            <person name="Kyrpides N.C."/>
            <person name="Klenk H.-P."/>
            <person name="Brettin T."/>
        </authorList>
    </citation>
    <scope>NUCLEOTIDE SEQUENCE [LARGE SCALE GENOMIC DNA]</scope>
    <source>
        <strain evidence="2">DSM 17836 / JCM 10339 / NBRC 14399</strain>
    </source>
</reference>
<dbReference type="HOGENOM" id="CLU_2553836_0_0_11"/>
<sequence length="82" mass="8479">MALEALIPLGPGQPELEIALSGTGQAVTLDAADAESASEFAVWFVETMLPGESGAHLMELGAMRAVEVAAGLDADEVRRRLG</sequence>
<dbReference type="AlphaFoldDB" id="D2PY15"/>
<evidence type="ECO:0000313" key="1">
    <source>
        <dbReference type="EMBL" id="ADB33621.1"/>
    </source>
</evidence>
<dbReference type="KEGG" id="kfl:Kfla_4603"/>
<reference evidence="2" key="1">
    <citation type="submission" date="2009-09" db="EMBL/GenBank/DDBJ databases">
        <title>The complete genome of Kribbella flavida DSM 17836.</title>
        <authorList>
            <consortium name="US DOE Joint Genome Institute (JGI-PGF)"/>
            <person name="Lucas S."/>
            <person name="Copeland A."/>
            <person name="Lapidus A."/>
            <person name="Glavina del Rio T."/>
            <person name="Dalin E."/>
            <person name="Tice H."/>
            <person name="Bruce D."/>
            <person name="Goodwin L."/>
            <person name="Pitluck S."/>
            <person name="Kyrpides N."/>
            <person name="Mavromatis K."/>
            <person name="Ivanova N."/>
            <person name="Saunders E."/>
            <person name="Brettin T."/>
            <person name="Detter J.C."/>
            <person name="Han C."/>
            <person name="Larimer F."/>
            <person name="Land M."/>
            <person name="Hauser L."/>
            <person name="Markowitz V."/>
            <person name="Cheng J.-F."/>
            <person name="Hugenholtz P."/>
            <person name="Woyke T."/>
            <person name="Wu D."/>
            <person name="Pukall R."/>
            <person name="Klenk H.-P."/>
            <person name="Eisen J.A."/>
        </authorList>
    </citation>
    <scope>NUCLEOTIDE SEQUENCE [LARGE SCALE GENOMIC DNA]</scope>
    <source>
        <strain evidence="2">DSM 17836 / JCM 10339 / NBRC 14399</strain>
    </source>
</reference>
<gene>
    <name evidence="1" type="ordered locus">Kfla_4603</name>
</gene>
<accession>D2PY15</accession>
<organism evidence="1 2">
    <name type="scientific">Kribbella flavida (strain DSM 17836 / JCM 10339 / NBRC 14399)</name>
    <dbReference type="NCBI Taxonomy" id="479435"/>
    <lineage>
        <taxon>Bacteria</taxon>
        <taxon>Bacillati</taxon>
        <taxon>Actinomycetota</taxon>
        <taxon>Actinomycetes</taxon>
        <taxon>Propionibacteriales</taxon>
        <taxon>Kribbellaceae</taxon>
        <taxon>Kribbella</taxon>
    </lineage>
</organism>
<evidence type="ECO:0000313" key="2">
    <source>
        <dbReference type="Proteomes" id="UP000007967"/>
    </source>
</evidence>
<keyword evidence="2" id="KW-1185">Reference proteome</keyword>
<dbReference type="EMBL" id="CP001736">
    <property type="protein sequence ID" value="ADB33621.1"/>
    <property type="molecule type" value="Genomic_DNA"/>
</dbReference>